<accession>A0A3D9HE75</accession>
<keyword evidence="3" id="KW-1185">Reference proteome</keyword>
<evidence type="ECO:0000313" key="2">
    <source>
        <dbReference type="EMBL" id="RED47774.1"/>
    </source>
</evidence>
<dbReference type="GO" id="GO:0009279">
    <property type="term" value="C:cell outer membrane"/>
    <property type="evidence" value="ECO:0007669"/>
    <property type="project" value="InterPro"/>
</dbReference>
<feature type="chain" id="PRO_5017539904" evidence="1">
    <location>
        <begin position="27"/>
        <end position="240"/>
    </location>
</feature>
<name>A0A3D9HE75_9PROT</name>
<dbReference type="EMBL" id="QRDW01000009">
    <property type="protein sequence ID" value="RED47774.1"/>
    <property type="molecule type" value="Genomic_DNA"/>
</dbReference>
<dbReference type="GO" id="GO:0006878">
    <property type="term" value="P:intracellular copper ion homeostasis"/>
    <property type="evidence" value="ECO:0007669"/>
    <property type="project" value="InterPro"/>
</dbReference>
<sequence>MTMNVKATGPATLLLMAALLTSSARAEVSDNAIHYLIQAEEFEYRYGEDQDSLNWDIQGWVGTDENKAWLKTEGEKILGGDLESAQAQLLYSRNISDFFDLQAGLRQDFKPEPERTFAVLGFQGLAPQWFEVNLASFLSDDGDLSARVEAEYELLLTQKLVLQPSLEVNAAFQEVPNQELGSGFNDLELGLRLRYEIEREFAPYAGLQWERKLGETADMARAEGEEVSATALVAGISFWF</sequence>
<dbReference type="OrthoDB" id="9778934at2"/>
<feature type="signal peptide" evidence="1">
    <location>
        <begin position="1"/>
        <end position="26"/>
    </location>
</feature>
<evidence type="ECO:0000313" key="3">
    <source>
        <dbReference type="Proteomes" id="UP000256845"/>
    </source>
</evidence>
<reference evidence="2 3" key="1">
    <citation type="submission" date="2018-07" db="EMBL/GenBank/DDBJ databases">
        <title>Genomic Encyclopedia of Type Strains, Phase III (KMG-III): the genomes of soil and plant-associated and newly described type strains.</title>
        <authorList>
            <person name="Whitman W."/>
        </authorList>
    </citation>
    <scope>NUCLEOTIDE SEQUENCE [LARGE SCALE GENOMIC DNA]</scope>
    <source>
        <strain evidence="2 3">CECT 8488</strain>
    </source>
</reference>
<proteinExistence type="predicted"/>
<keyword evidence="1" id="KW-0732">Signal</keyword>
<dbReference type="Proteomes" id="UP000256845">
    <property type="component" value="Unassembled WGS sequence"/>
</dbReference>
<protein>
    <submittedName>
        <fullName evidence="2">Copper resistance protein B</fullName>
    </submittedName>
</protein>
<organism evidence="2 3">
    <name type="scientific">Aestuariispira insulae</name>
    <dbReference type="NCBI Taxonomy" id="1461337"/>
    <lineage>
        <taxon>Bacteria</taxon>
        <taxon>Pseudomonadati</taxon>
        <taxon>Pseudomonadota</taxon>
        <taxon>Alphaproteobacteria</taxon>
        <taxon>Rhodospirillales</taxon>
        <taxon>Kiloniellaceae</taxon>
        <taxon>Aestuariispira</taxon>
    </lineage>
</organism>
<dbReference type="GO" id="GO:0005507">
    <property type="term" value="F:copper ion binding"/>
    <property type="evidence" value="ECO:0007669"/>
    <property type="project" value="InterPro"/>
</dbReference>
<evidence type="ECO:0000256" key="1">
    <source>
        <dbReference type="SAM" id="SignalP"/>
    </source>
</evidence>
<gene>
    <name evidence="2" type="ORF">DFP90_109138</name>
</gene>
<dbReference type="InterPro" id="IPR007939">
    <property type="entry name" value="Cu-R_B_prcur"/>
</dbReference>
<dbReference type="RefSeq" id="WP_115937962.1">
    <property type="nucleotide sequence ID" value="NZ_QRDW01000009.1"/>
</dbReference>
<dbReference type="Pfam" id="PF05275">
    <property type="entry name" value="CopB"/>
    <property type="match status" value="1"/>
</dbReference>
<dbReference type="AlphaFoldDB" id="A0A3D9HE75"/>
<comment type="caution">
    <text evidence="2">The sequence shown here is derived from an EMBL/GenBank/DDBJ whole genome shotgun (WGS) entry which is preliminary data.</text>
</comment>